<dbReference type="NCBIfam" id="TIGR04364">
    <property type="entry name" value="methyltran_FxLD"/>
    <property type="match status" value="1"/>
</dbReference>
<evidence type="ECO:0000256" key="1">
    <source>
        <dbReference type="ARBA" id="ARBA00004496"/>
    </source>
</evidence>
<comment type="subcellular location">
    <subcellularLocation>
        <location evidence="1">Cytoplasm</location>
    </subcellularLocation>
</comment>
<evidence type="ECO:0000256" key="6">
    <source>
        <dbReference type="ARBA" id="ARBA00022603"/>
    </source>
</evidence>
<evidence type="ECO:0000313" key="13">
    <source>
        <dbReference type="EMBL" id="MFD0900118.1"/>
    </source>
</evidence>
<comment type="caution">
    <text evidence="13">The sequence shown here is derived from an EMBL/GenBank/DDBJ whole genome shotgun (WGS) entry which is preliminary data.</text>
</comment>
<gene>
    <name evidence="13" type="primary">fxlM</name>
    <name evidence="13" type="ORF">ACFQ11_06915</name>
</gene>
<dbReference type="GO" id="GO:0032259">
    <property type="term" value="P:methylation"/>
    <property type="evidence" value="ECO:0007669"/>
    <property type="project" value="UniProtKB-KW"/>
</dbReference>
<evidence type="ECO:0000313" key="14">
    <source>
        <dbReference type="Proteomes" id="UP001596972"/>
    </source>
</evidence>
<keyword evidence="14" id="KW-1185">Reference proteome</keyword>
<comment type="similarity">
    <text evidence="2">Belongs to the methyltransferase superfamily. L-isoaspartyl/D-aspartyl protein methyltransferase family.</text>
</comment>
<dbReference type="RefSeq" id="WP_378297044.1">
    <property type="nucleotide sequence ID" value="NZ_JBHTJA010000008.1"/>
</dbReference>
<evidence type="ECO:0000256" key="5">
    <source>
        <dbReference type="ARBA" id="ARBA00022490"/>
    </source>
</evidence>
<dbReference type="InterPro" id="IPR023809">
    <property type="entry name" value="Thiopep_bacteriocin_synth_dom"/>
</dbReference>
<keyword evidence="8" id="KW-0949">S-adenosyl-L-methionine</keyword>
<dbReference type="PANTHER" id="PTHR11579:SF0">
    <property type="entry name" value="PROTEIN-L-ISOASPARTATE(D-ASPARTATE) O-METHYLTRANSFERASE"/>
    <property type="match status" value="1"/>
</dbReference>
<evidence type="ECO:0000256" key="3">
    <source>
        <dbReference type="ARBA" id="ARBA00011890"/>
    </source>
</evidence>
<evidence type="ECO:0000256" key="10">
    <source>
        <dbReference type="ARBA" id="ARBA00031323"/>
    </source>
</evidence>
<dbReference type="Pfam" id="PF01135">
    <property type="entry name" value="PCMT"/>
    <property type="match status" value="1"/>
</dbReference>
<evidence type="ECO:0000256" key="2">
    <source>
        <dbReference type="ARBA" id="ARBA00005369"/>
    </source>
</evidence>
<feature type="domain" description="Thiopeptide-type bacteriocin biosynthesis" evidence="12">
    <location>
        <begin position="6"/>
        <end position="255"/>
    </location>
</feature>
<dbReference type="InterPro" id="IPR029063">
    <property type="entry name" value="SAM-dependent_MTases_sf"/>
</dbReference>
<keyword evidence="6 13" id="KW-0489">Methyltransferase</keyword>
<evidence type="ECO:0000256" key="11">
    <source>
        <dbReference type="ARBA" id="ARBA00031350"/>
    </source>
</evidence>
<keyword evidence="7" id="KW-0808">Transferase</keyword>
<evidence type="ECO:0000256" key="4">
    <source>
        <dbReference type="ARBA" id="ARBA00013346"/>
    </source>
</evidence>
<reference evidence="14" key="1">
    <citation type="journal article" date="2019" name="Int. J. Syst. Evol. Microbiol.">
        <title>The Global Catalogue of Microorganisms (GCM) 10K type strain sequencing project: providing services to taxonomists for standard genome sequencing and annotation.</title>
        <authorList>
            <consortium name="The Broad Institute Genomics Platform"/>
            <consortium name="The Broad Institute Genome Sequencing Center for Infectious Disease"/>
            <person name="Wu L."/>
            <person name="Ma J."/>
        </authorList>
    </citation>
    <scope>NUCLEOTIDE SEQUENCE [LARGE SCALE GENOMIC DNA]</scope>
    <source>
        <strain evidence="14">JCM 31202</strain>
    </source>
</reference>
<accession>A0ABW3EMF7</accession>
<keyword evidence="5" id="KW-0963">Cytoplasm</keyword>
<dbReference type="EC" id="2.1.1.77" evidence="3"/>
<dbReference type="Pfam" id="PF14028">
    <property type="entry name" value="Lant_dehydr_C"/>
    <property type="match status" value="1"/>
</dbReference>
<organism evidence="13 14">
    <name type="scientific">Actinomadura sediminis</name>
    <dbReference type="NCBI Taxonomy" id="1038904"/>
    <lineage>
        <taxon>Bacteria</taxon>
        <taxon>Bacillati</taxon>
        <taxon>Actinomycetota</taxon>
        <taxon>Actinomycetes</taxon>
        <taxon>Streptosporangiales</taxon>
        <taxon>Thermomonosporaceae</taxon>
        <taxon>Actinomadura</taxon>
    </lineage>
</organism>
<protein>
    <recommendedName>
        <fullName evidence="4">Protein-L-isoaspartate O-methyltransferase</fullName>
        <ecNumber evidence="3">2.1.1.77</ecNumber>
    </recommendedName>
    <alternativeName>
        <fullName evidence="11">L-isoaspartyl protein carboxyl methyltransferase</fullName>
    </alternativeName>
    <alternativeName>
        <fullName evidence="9">Protein L-isoaspartyl methyltransferase</fullName>
    </alternativeName>
    <alternativeName>
        <fullName evidence="10">Protein-beta-aspartate methyltransferase</fullName>
    </alternativeName>
</protein>
<sequence>MSTADWQQYNIEFPDHQTATEVAAHRLRPALVAAQEAGLLNGWWFMRKRPWRLRYIPTCDAPATIAELLDDLVGAGRINAWTHGIYEPETAAFGGEAAMDVAHMLFHNDSLHVLTRAAQPAVPELGQRETTALLCSAMFRAAGLDWYEQGDVWSKVAALRPAAPTTHRPELVQAAHRLMTADAHDLYGDGPLCGHEGWIAAFERAGRDLAALARRGLLTRGLRAVLAHHVVFHANRASLPAADQAALAALLSNAVFHSVPNTPTASTTTIKVQPMTTLSNDQAAASADGLRAALADRLRDQNVLKSPAIEEAFRRTPRHLFLPGVSLDQAYADTPVYTKTDGTGESISAASQPWMVATMLEQLDAQPGDRILEAGAGTGYNAALMAAIVGPTGHVTTIDVDEDLVTGARKHIAAAGAENVDVVLGDGALGHAQGAPFDRIIATVGAYEVPTAWLEQLAPDGRLVVPLRLRGTNSRSVVFERHGDGWRSVDSQLAVFMPLRGIGDDARRYVSLTPEGDVTLQVHKDQTVDDRALAGVLDTDRHESWSGVMFPPDVSFEWLDLWLCLRLDNPLMRMNVQPAAKERGQVTPMFGWGSMATVHDRDLAYLTIRPAAPGQDGGKLYEVGAIGHGPSAGHLVDRVNAEIRTWDELYRDRSVRFEIPDTPTNTDQARGRFVLERPHHPITVIWE</sequence>
<dbReference type="PANTHER" id="PTHR11579">
    <property type="entry name" value="PROTEIN-L-ISOASPARTATE O-METHYLTRANSFERASE"/>
    <property type="match status" value="1"/>
</dbReference>
<dbReference type="SUPFAM" id="SSF53335">
    <property type="entry name" value="S-adenosyl-L-methionine-dependent methyltransferases"/>
    <property type="match status" value="1"/>
</dbReference>
<evidence type="ECO:0000256" key="7">
    <source>
        <dbReference type="ARBA" id="ARBA00022679"/>
    </source>
</evidence>
<evidence type="ECO:0000256" key="8">
    <source>
        <dbReference type="ARBA" id="ARBA00022691"/>
    </source>
</evidence>
<dbReference type="GO" id="GO:0008168">
    <property type="term" value="F:methyltransferase activity"/>
    <property type="evidence" value="ECO:0007669"/>
    <property type="project" value="UniProtKB-KW"/>
</dbReference>
<dbReference type="InterPro" id="IPR027573">
    <property type="entry name" value="Methyltran_FxLD"/>
</dbReference>
<proteinExistence type="inferred from homology"/>
<dbReference type="Proteomes" id="UP001596972">
    <property type="component" value="Unassembled WGS sequence"/>
</dbReference>
<dbReference type="NCBIfam" id="TIGR03891">
    <property type="entry name" value="thiopep_ocin"/>
    <property type="match status" value="1"/>
</dbReference>
<evidence type="ECO:0000259" key="12">
    <source>
        <dbReference type="Pfam" id="PF14028"/>
    </source>
</evidence>
<dbReference type="EMBL" id="JBHTJA010000008">
    <property type="protein sequence ID" value="MFD0900118.1"/>
    <property type="molecule type" value="Genomic_DNA"/>
</dbReference>
<dbReference type="CDD" id="cd02440">
    <property type="entry name" value="AdoMet_MTases"/>
    <property type="match status" value="1"/>
</dbReference>
<dbReference type="InterPro" id="IPR000682">
    <property type="entry name" value="PCMT"/>
</dbReference>
<evidence type="ECO:0000256" key="9">
    <source>
        <dbReference type="ARBA" id="ARBA00030757"/>
    </source>
</evidence>
<name>A0ABW3EMF7_9ACTN</name>
<dbReference type="Gene3D" id="3.40.50.150">
    <property type="entry name" value="Vaccinia Virus protein VP39"/>
    <property type="match status" value="1"/>
</dbReference>